<feature type="domain" description="Ig-like" evidence="6">
    <location>
        <begin position="111"/>
        <end position="201"/>
    </location>
</feature>
<dbReference type="FunCoup" id="A0A6J2Y564">
    <property type="interactions" value="8"/>
</dbReference>
<comment type="subcellular location">
    <subcellularLocation>
        <location evidence="1">Membrane</location>
        <topology evidence="1">Single-pass membrane protein</topology>
    </subcellularLocation>
</comment>
<dbReference type="RefSeq" id="XP_030758797.1">
    <property type="nucleotide sequence ID" value="XM_030902937.1"/>
</dbReference>
<dbReference type="AlphaFoldDB" id="A0A6J2Y564"/>
<gene>
    <name evidence="8" type="primary">LOC115884377</name>
</gene>
<dbReference type="OrthoDB" id="8915289at2759"/>
<dbReference type="PANTHER" id="PTHR21261">
    <property type="entry name" value="BEAT PROTEIN"/>
    <property type="match status" value="1"/>
</dbReference>
<reference evidence="8" key="1">
    <citation type="submission" date="2025-08" db="UniProtKB">
        <authorList>
            <consortium name="RefSeq"/>
        </authorList>
    </citation>
    <scope>IDENTIFICATION</scope>
    <source>
        <tissue evidence="8">Gonads</tissue>
    </source>
</reference>
<proteinExistence type="predicted"/>
<accession>A0A6J2Y564</accession>
<dbReference type="Gene3D" id="2.60.40.10">
    <property type="entry name" value="Immunoglobulins"/>
    <property type="match status" value="2"/>
</dbReference>
<dbReference type="Pfam" id="PF08205">
    <property type="entry name" value="C2-set_2"/>
    <property type="match status" value="1"/>
</dbReference>
<evidence type="ECO:0000313" key="7">
    <source>
        <dbReference type="Proteomes" id="UP000504635"/>
    </source>
</evidence>
<dbReference type="PANTHER" id="PTHR21261:SF3">
    <property type="entry name" value="BEATEN PATH VII"/>
    <property type="match status" value="1"/>
</dbReference>
<dbReference type="InterPro" id="IPR007110">
    <property type="entry name" value="Ig-like_dom"/>
</dbReference>
<evidence type="ECO:0000259" key="6">
    <source>
        <dbReference type="PROSITE" id="PS50835"/>
    </source>
</evidence>
<sequence>MPRYAVKGGSVTLRCNYSVKPEHLHKVEWLKGEDKLVQYVKGRKPAFRAWEIPGAKLHKDHYDEKHIRLSNLTFAASGSYYCIVSMETPSIFTKDSESKDLTIIDPQEYDPKITFEKETYFVGETLKANCTTAPAKPPPHITWLMNDEKVRDSLTKSYSNGIVHGHGYFETKAPSIKQLSIEVSQLHAGEDGRLRLTCVATIPGYVSKDSDYADIRNSTALIEILEIESPALPSPVEAASSSQFLRFHVILLVILVLTTYQLVYGKLVKKRIEEEYWDMEAEEQAGFRAGRCTVDHLFTLTQIIEKKMARNQEIHLLCVDLKKPYDSVPQSKLWEALEHNIN</sequence>
<dbReference type="SUPFAM" id="SSF48726">
    <property type="entry name" value="Immunoglobulin"/>
    <property type="match status" value="1"/>
</dbReference>
<dbReference type="InterPro" id="IPR003599">
    <property type="entry name" value="Ig_sub"/>
</dbReference>
<dbReference type="PROSITE" id="PS50835">
    <property type="entry name" value="IG_LIKE"/>
    <property type="match status" value="2"/>
</dbReference>
<keyword evidence="3" id="KW-1133">Transmembrane helix</keyword>
<dbReference type="InParanoid" id="A0A6J2Y564"/>
<protein>
    <submittedName>
        <fullName evidence="8">Uncharacterized protein LOC115884377</fullName>
    </submittedName>
</protein>
<evidence type="ECO:0000313" key="8">
    <source>
        <dbReference type="RefSeq" id="XP_030758797.1"/>
    </source>
</evidence>
<dbReference type="SMART" id="SM00409">
    <property type="entry name" value="IG"/>
    <property type="match status" value="2"/>
</dbReference>
<evidence type="ECO:0000256" key="3">
    <source>
        <dbReference type="ARBA" id="ARBA00022989"/>
    </source>
</evidence>
<feature type="domain" description="Ig-like" evidence="6">
    <location>
        <begin position="1"/>
        <end position="102"/>
    </location>
</feature>
<evidence type="ECO:0000256" key="4">
    <source>
        <dbReference type="ARBA" id="ARBA00023136"/>
    </source>
</evidence>
<keyword evidence="2" id="KW-0812">Transmembrane</keyword>
<dbReference type="GeneID" id="115884377"/>
<name>A0A6J2Y564_SITOR</name>
<dbReference type="InterPro" id="IPR036179">
    <property type="entry name" value="Ig-like_dom_sf"/>
</dbReference>
<dbReference type="InterPro" id="IPR013162">
    <property type="entry name" value="CD80_C2-set"/>
</dbReference>
<dbReference type="KEGG" id="soy:115884377"/>
<evidence type="ECO:0000256" key="2">
    <source>
        <dbReference type="ARBA" id="ARBA00022692"/>
    </source>
</evidence>
<keyword evidence="7" id="KW-1185">Reference proteome</keyword>
<dbReference type="InterPro" id="IPR013106">
    <property type="entry name" value="Ig_V-set"/>
</dbReference>
<evidence type="ECO:0000256" key="1">
    <source>
        <dbReference type="ARBA" id="ARBA00004167"/>
    </source>
</evidence>
<keyword evidence="5" id="KW-1015">Disulfide bond</keyword>
<dbReference type="Pfam" id="PF07686">
    <property type="entry name" value="V-set"/>
    <property type="match status" value="1"/>
</dbReference>
<dbReference type="InterPro" id="IPR013783">
    <property type="entry name" value="Ig-like_fold"/>
</dbReference>
<keyword evidence="4" id="KW-0472">Membrane</keyword>
<dbReference type="Proteomes" id="UP000504635">
    <property type="component" value="Unplaced"/>
</dbReference>
<evidence type="ECO:0000256" key="5">
    <source>
        <dbReference type="ARBA" id="ARBA00023157"/>
    </source>
</evidence>
<organism evidence="7 8">
    <name type="scientific">Sitophilus oryzae</name>
    <name type="common">Rice weevil</name>
    <name type="synonym">Curculio oryzae</name>
    <dbReference type="NCBI Taxonomy" id="7048"/>
    <lineage>
        <taxon>Eukaryota</taxon>
        <taxon>Metazoa</taxon>
        <taxon>Ecdysozoa</taxon>
        <taxon>Arthropoda</taxon>
        <taxon>Hexapoda</taxon>
        <taxon>Insecta</taxon>
        <taxon>Pterygota</taxon>
        <taxon>Neoptera</taxon>
        <taxon>Endopterygota</taxon>
        <taxon>Coleoptera</taxon>
        <taxon>Polyphaga</taxon>
        <taxon>Cucujiformia</taxon>
        <taxon>Curculionidae</taxon>
        <taxon>Dryophthorinae</taxon>
        <taxon>Sitophilus</taxon>
    </lineage>
</organism>
<dbReference type="GO" id="GO:0016020">
    <property type="term" value="C:membrane"/>
    <property type="evidence" value="ECO:0007669"/>
    <property type="project" value="UniProtKB-SubCell"/>
</dbReference>